<proteinExistence type="predicted"/>
<comment type="caution">
    <text evidence="1">The sequence shown here is derived from an EMBL/GenBank/DDBJ whole genome shotgun (WGS) entry which is preliminary data.</text>
</comment>
<protein>
    <submittedName>
        <fullName evidence="1">Uncharacterized protein</fullName>
    </submittedName>
</protein>
<name>A0A855XJV7_9BACL</name>
<evidence type="ECO:0000313" key="1">
    <source>
        <dbReference type="EMBL" id="PWW32763.1"/>
    </source>
</evidence>
<evidence type="ECO:0000313" key="2">
    <source>
        <dbReference type="Proteomes" id="UP000247078"/>
    </source>
</evidence>
<dbReference type="Proteomes" id="UP000247078">
    <property type="component" value="Unassembled WGS sequence"/>
</dbReference>
<gene>
    <name evidence="1" type="ORF">DET56_1232</name>
</gene>
<accession>A0A855XJV7</accession>
<organism evidence="1 2">
    <name type="scientific">Paenibacillus pabuli</name>
    <dbReference type="NCBI Taxonomy" id="1472"/>
    <lineage>
        <taxon>Bacteria</taxon>
        <taxon>Bacillati</taxon>
        <taxon>Bacillota</taxon>
        <taxon>Bacilli</taxon>
        <taxon>Bacillales</taxon>
        <taxon>Paenibacillaceae</taxon>
        <taxon>Paenibacillus</taxon>
    </lineage>
</organism>
<dbReference type="AlphaFoldDB" id="A0A855XJV7"/>
<reference evidence="1 2" key="1">
    <citation type="submission" date="2018-05" db="EMBL/GenBank/DDBJ databases">
        <title>Freshwater and sediment microbial communities from various areas in North America, analyzing microbe dynamics in response to fracking.</title>
        <authorList>
            <person name="Lamendella R."/>
        </authorList>
    </citation>
    <scope>NUCLEOTIDE SEQUENCE [LARGE SCALE GENOMIC DNA]</scope>
    <source>
        <strain evidence="1 2">DB-3</strain>
    </source>
</reference>
<dbReference type="EMBL" id="QGTZ01000023">
    <property type="protein sequence ID" value="PWW32763.1"/>
    <property type="molecule type" value="Genomic_DNA"/>
</dbReference>
<sequence>MLFGGGFYLRFFTIDYRWNNYNTRKKYSQEMRWHLLFDFVPFL</sequence>